<comment type="caution">
    <text evidence="3">The sequence shown here is derived from an EMBL/GenBank/DDBJ whole genome shotgun (WGS) entry which is preliminary data.</text>
</comment>
<dbReference type="InterPro" id="IPR021876">
    <property type="entry name" value="Dsl1_C"/>
</dbReference>
<evidence type="ECO:0000313" key="3">
    <source>
        <dbReference type="EMBL" id="PVH18953.1"/>
    </source>
</evidence>
<evidence type="ECO:0000256" key="1">
    <source>
        <dbReference type="SAM" id="MobiDB-lite"/>
    </source>
</evidence>
<reference evidence="3 4" key="1">
    <citation type="submission" date="2017-12" db="EMBL/GenBank/DDBJ databases">
        <title>Genome Sequence of a Multidrug-Resistant Candida haemulonii Isolate from a Patient with Chronic Leg Ulcers in Israel.</title>
        <authorList>
            <person name="Chow N.A."/>
            <person name="Gade L."/>
            <person name="Batra D."/>
            <person name="Rowe L.A."/>
            <person name="Ben-Ami R."/>
            <person name="Loparev V.N."/>
            <person name="Litvintseva A.P."/>
        </authorList>
    </citation>
    <scope>NUCLEOTIDE SEQUENCE [LARGE SCALE GENOMIC DNA]</scope>
    <source>
        <strain evidence="3 4">B11899</strain>
    </source>
</reference>
<evidence type="ECO:0000313" key="4">
    <source>
        <dbReference type="Proteomes" id="UP000244309"/>
    </source>
</evidence>
<dbReference type="OrthoDB" id="534815at2759"/>
<feature type="compositionally biased region" description="Pro residues" evidence="1">
    <location>
        <begin position="368"/>
        <end position="381"/>
    </location>
</feature>
<dbReference type="EMBL" id="PKFO01000001">
    <property type="protein sequence ID" value="PVH18953.1"/>
    <property type="molecule type" value="Genomic_DNA"/>
</dbReference>
<dbReference type="InterPro" id="IPR046362">
    <property type="entry name" value="Zw10/DSL1_C_sf"/>
</dbReference>
<dbReference type="Proteomes" id="UP000244309">
    <property type="component" value="Unassembled WGS sequence"/>
</dbReference>
<evidence type="ECO:0000259" key="2">
    <source>
        <dbReference type="Pfam" id="PF11989"/>
    </source>
</evidence>
<dbReference type="AlphaFoldDB" id="A0A2V1ANY4"/>
<dbReference type="VEuPathDB" id="FungiDB:CXQ85_001245"/>
<organism evidence="3 4">
    <name type="scientific">Candidozyma haemuli</name>
    <dbReference type="NCBI Taxonomy" id="45357"/>
    <lineage>
        <taxon>Eukaryota</taxon>
        <taxon>Fungi</taxon>
        <taxon>Dikarya</taxon>
        <taxon>Ascomycota</taxon>
        <taxon>Saccharomycotina</taxon>
        <taxon>Pichiomycetes</taxon>
        <taxon>Metschnikowiaceae</taxon>
        <taxon>Candidozyma</taxon>
    </lineage>
</organism>
<dbReference type="Gene3D" id="1.10.357.150">
    <property type="match status" value="1"/>
</dbReference>
<dbReference type="Pfam" id="PF11989">
    <property type="entry name" value="Dsl1_C"/>
    <property type="match status" value="1"/>
</dbReference>
<feature type="compositionally biased region" description="Acidic residues" evidence="1">
    <location>
        <begin position="382"/>
        <end position="425"/>
    </location>
</feature>
<gene>
    <name evidence="3" type="ORF">CXQ85_001245</name>
</gene>
<dbReference type="GeneID" id="37006576"/>
<accession>A0A2V1ANY4</accession>
<proteinExistence type="predicted"/>
<protein>
    <recommendedName>
        <fullName evidence="2">Retrograde transport protein Dsl1 C-terminal domain-containing protein</fullName>
    </recommendedName>
</protein>
<name>A0A2V1ANY4_9ASCO</name>
<feature type="region of interest" description="Disordered" evidence="1">
    <location>
        <begin position="360"/>
        <end position="459"/>
    </location>
</feature>
<feature type="domain" description="Retrograde transport protein Dsl1 C-terminal" evidence="2">
    <location>
        <begin position="607"/>
        <end position="716"/>
    </location>
</feature>
<keyword evidence="4" id="KW-1185">Reference proteome</keyword>
<dbReference type="RefSeq" id="XP_025339893.1">
    <property type="nucleotide sequence ID" value="XM_025484962.1"/>
</dbReference>
<sequence>MLAQRLEESTKQLQSVDTWIAQFAQSIKPSDLIAQDVPEFHNKTLLQLEQKHHDSASAVSHLKSLWIVKNLIHELQVSFDPLEEGGYVCDITELEGILQNIKSLKSKMGPFVKGNFIIGSTLQESYDGIIESYQSQLDVLFGQHVQSNDGTFKVVTVVSVNEQEHSLRDFLKVVADFESFTGQSAVTEKLNDLKPLWDKKLLDPLVNKKKYLSLVPESDTEFSIELADALPPAQFLSPYYFDSVRNFVTFVNLLENQSFKNYYSTKVSNNIVNTVSESIEGFMKNRDSLSGELVKTIGLASESGWNVQISRALGSLDRIDSSINRLHLEWVTDKYINKLREYFNGSSFSSDLRSLKEVEIEVEHPPEPEPQPEPQPQPEYIPEPEPEEEVDDWDQPWGSDDDQAAEEDDGWDQDWGSDDGWDDDEPKAPKSPVKPKRAAPATPKAPQPKQPEQPQQRVSIDIVTRSAVVESIRGIIDEYLSEVGDEDLSDILFAVSEFALSSYPPLPSSFLLYNDLKALEFEETTRFAEMQWKHTRIQLFGQLNAFFSGIDFSNDDNISDPTDDSTGITAGITQFNECLTRLVDSDMAKTNRALLRTTLQDLSNHANTWIVNGIISSKEITEFQCEKFTRVLESLDEVEALVLARVGAESNRLATYNKSKQAIILVNNHLTDIMEHFYQGDFFDFSTQELISVLQSVFITSDLRENCIQEILESRASLVVTSTVCDSKEILVSVTPSNFPKAFSTELEQPEQAIFTLN</sequence>
<dbReference type="STRING" id="45357.A0A2V1ANY4"/>